<dbReference type="AlphaFoldDB" id="A0A916UT28"/>
<reference evidence="2" key="2">
    <citation type="submission" date="2020-09" db="EMBL/GenBank/DDBJ databases">
        <authorList>
            <person name="Sun Q."/>
            <person name="Zhou Y."/>
        </authorList>
    </citation>
    <scope>NUCLEOTIDE SEQUENCE</scope>
    <source>
        <strain evidence="2">CGMCC 1.10998</strain>
    </source>
</reference>
<name>A0A916UT28_9BURK</name>
<dbReference type="SUPFAM" id="SSF53335">
    <property type="entry name" value="S-adenosyl-L-methionine-dependent methyltransferases"/>
    <property type="match status" value="1"/>
</dbReference>
<feature type="domain" description="Methyltransferase type 12" evidence="1">
    <location>
        <begin position="303"/>
        <end position="399"/>
    </location>
</feature>
<dbReference type="Proteomes" id="UP000637423">
    <property type="component" value="Unassembled WGS sequence"/>
</dbReference>
<gene>
    <name evidence="2" type="ORF">GCM10011396_37900</name>
</gene>
<reference evidence="2" key="1">
    <citation type="journal article" date="2014" name="Int. J. Syst. Evol. Microbiol.">
        <title>Complete genome sequence of Corynebacterium casei LMG S-19264T (=DSM 44701T), isolated from a smear-ripened cheese.</title>
        <authorList>
            <consortium name="US DOE Joint Genome Institute (JGI-PGF)"/>
            <person name="Walter F."/>
            <person name="Albersmeier A."/>
            <person name="Kalinowski J."/>
            <person name="Ruckert C."/>
        </authorList>
    </citation>
    <scope>NUCLEOTIDE SEQUENCE</scope>
    <source>
        <strain evidence="2">CGMCC 1.10998</strain>
    </source>
</reference>
<dbReference type="Pfam" id="PF08242">
    <property type="entry name" value="Methyltransf_12"/>
    <property type="match status" value="1"/>
</dbReference>
<dbReference type="RefSeq" id="WP_188567696.1">
    <property type="nucleotide sequence ID" value="NZ_BMED01000004.1"/>
</dbReference>
<dbReference type="CDD" id="cd02440">
    <property type="entry name" value="AdoMet_MTases"/>
    <property type="match status" value="1"/>
</dbReference>
<dbReference type="EMBL" id="BMED01000004">
    <property type="protein sequence ID" value="GGC87013.1"/>
    <property type="molecule type" value="Genomic_DNA"/>
</dbReference>
<dbReference type="Gene3D" id="3.40.50.150">
    <property type="entry name" value="Vaccinia Virus protein VP39"/>
    <property type="match status" value="1"/>
</dbReference>
<protein>
    <recommendedName>
        <fullName evidence="1">Methyltransferase type 12 domain-containing protein</fullName>
    </recommendedName>
</protein>
<organism evidence="2 3">
    <name type="scientific">Undibacterium terreum</name>
    <dbReference type="NCBI Taxonomy" id="1224302"/>
    <lineage>
        <taxon>Bacteria</taxon>
        <taxon>Pseudomonadati</taxon>
        <taxon>Pseudomonadota</taxon>
        <taxon>Betaproteobacteria</taxon>
        <taxon>Burkholderiales</taxon>
        <taxon>Oxalobacteraceae</taxon>
        <taxon>Undibacterium</taxon>
    </lineage>
</organism>
<comment type="caution">
    <text evidence="2">The sequence shown here is derived from an EMBL/GenBank/DDBJ whole genome shotgun (WGS) entry which is preliminary data.</text>
</comment>
<dbReference type="InterPro" id="IPR013217">
    <property type="entry name" value="Methyltransf_12"/>
</dbReference>
<proteinExistence type="predicted"/>
<evidence type="ECO:0000313" key="2">
    <source>
        <dbReference type="EMBL" id="GGC87013.1"/>
    </source>
</evidence>
<accession>A0A916UT28</accession>
<evidence type="ECO:0000313" key="3">
    <source>
        <dbReference type="Proteomes" id="UP000637423"/>
    </source>
</evidence>
<dbReference type="InterPro" id="IPR029063">
    <property type="entry name" value="SAM-dependent_MTases_sf"/>
</dbReference>
<sequence>MQLVQHFLRYFARHQRGWREDDTVGVRQQPQQEESTKQTSFELEIYPLSKLHKINRNGVAVPASVVGCSFQLGHRYVAVLESGESLVTPFISIGTEYILILSASSPFDLKCPAELQIQFEPNGLTAEARNNQICSMSIGGLPEAAEQEIQLDLRAYTSLVGKFHVTCVSAEHPGAHCLIAQLRICSRHEIGLTNALSSYAYRLKNELHHFSGAYTHEMYGPQIAPNVENGVVGSATIEKLSSNFLEMQRNRAHARLAKLVPNDQEAVFDFAMRCLGTLIPQDPPDFFARAASLSALRSLRILSICAGAARIEEMILSHCIGSVELTLLDASEELIRRAAQRLKSASTNTSIQCLIGDINDGIPGNGQFDIIVCVSALHHVANIELVLAQINERLTDNGEFWSIGEQIGRNGNRLWPEAADAAAVAMSQLPARLRLNAHTKEVDSTLSDRDFSIGCFEGIRSEELETKLEAYLVPEHIYKRSAFLWRVIDTTYADNYSLQSEQDIQFLKNLVAAEALHWVSGGRSTELHGVYKKKQLISEAEICV</sequence>
<keyword evidence="3" id="KW-1185">Reference proteome</keyword>
<evidence type="ECO:0000259" key="1">
    <source>
        <dbReference type="Pfam" id="PF08242"/>
    </source>
</evidence>